<reference evidence="2" key="1">
    <citation type="submission" date="2020-04" db="EMBL/GenBank/DDBJ databases">
        <title>Draft genome resource of the tomato pathogen Pseudocercospora fuligena.</title>
        <authorList>
            <person name="Zaccaron A."/>
        </authorList>
    </citation>
    <scope>NUCLEOTIDE SEQUENCE</scope>
    <source>
        <strain evidence="2">PF001</strain>
    </source>
</reference>
<evidence type="ECO:0000313" key="2">
    <source>
        <dbReference type="EMBL" id="KAF7198487.1"/>
    </source>
</evidence>
<feature type="compositionally biased region" description="Basic and acidic residues" evidence="1">
    <location>
        <begin position="122"/>
        <end position="134"/>
    </location>
</feature>
<evidence type="ECO:0000313" key="3">
    <source>
        <dbReference type="Proteomes" id="UP000660729"/>
    </source>
</evidence>
<dbReference type="PANTHER" id="PTHR42090:SF1">
    <property type="match status" value="1"/>
</dbReference>
<dbReference type="AlphaFoldDB" id="A0A8H6RX10"/>
<name>A0A8H6RX10_9PEZI</name>
<evidence type="ECO:0000256" key="1">
    <source>
        <dbReference type="SAM" id="MobiDB-lite"/>
    </source>
</evidence>
<keyword evidence="3" id="KW-1185">Reference proteome</keyword>
<dbReference type="Proteomes" id="UP000660729">
    <property type="component" value="Unassembled WGS sequence"/>
</dbReference>
<feature type="region of interest" description="Disordered" evidence="1">
    <location>
        <begin position="27"/>
        <end position="168"/>
    </location>
</feature>
<proteinExistence type="predicted"/>
<sequence>MSFLVRNTRCFVTRSQAGFTATRTISSTTSAQAKDNVSAWKESQDVEKKDDIVREANEYSKTGSDDQVAQDVETAFGAKNTSPEGQLDQAADQSAKVTAGNKNNPLDVSPANPEVSKATAQRPERADLSVERGVPRQSSGAGQSVKGGKGRKYDTVENQKVPGAGAAG</sequence>
<protein>
    <submittedName>
        <fullName evidence="2">Uncharacterized protein</fullName>
    </submittedName>
</protein>
<comment type="caution">
    <text evidence="2">The sequence shown here is derived from an EMBL/GenBank/DDBJ whole genome shotgun (WGS) entry which is preliminary data.</text>
</comment>
<dbReference type="PANTHER" id="PTHR42090">
    <property type="match status" value="1"/>
</dbReference>
<feature type="compositionally biased region" description="Polar residues" evidence="1">
    <location>
        <begin position="91"/>
        <end position="106"/>
    </location>
</feature>
<gene>
    <name evidence="2" type="ORF">HII31_00226</name>
</gene>
<feature type="compositionally biased region" description="Basic and acidic residues" evidence="1">
    <location>
        <begin position="42"/>
        <end position="58"/>
    </location>
</feature>
<organism evidence="2 3">
    <name type="scientific">Pseudocercospora fuligena</name>
    <dbReference type="NCBI Taxonomy" id="685502"/>
    <lineage>
        <taxon>Eukaryota</taxon>
        <taxon>Fungi</taxon>
        <taxon>Dikarya</taxon>
        <taxon>Ascomycota</taxon>
        <taxon>Pezizomycotina</taxon>
        <taxon>Dothideomycetes</taxon>
        <taxon>Dothideomycetidae</taxon>
        <taxon>Mycosphaerellales</taxon>
        <taxon>Mycosphaerellaceae</taxon>
        <taxon>Pseudocercospora</taxon>
    </lineage>
</organism>
<dbReference type="OrthoDB" id="4220319at2759"/>
<dbReference type="EMBL" id="JABCIY010000001">
    <property type="protein sequence ID" value="KAF7198487.1"/>
    <property type="molecule type" value="Genomic_DNA"/>
</dbReference>
<accession>A0A8H6RX10</accession>